<dbReference type="Gene3D" id="3.40.50.300">
    <property type="entry name" value="P-loop containing nucleotide triphosphate hydrolases"/>
    <property type="match status" value="2"/>
</dbReference>
<dbReference type="InterPro" id="IPR027417">
    <property type="entry name" value="P-loop_NTPase"/>
</dbReference>
<dbReference type="GO" id="GO:0031380">
    <property type="term" value="C:nuclear RNA-directed RNA polymerase complex"/>
    <property type="evidence" value="ECO:0007669"/>
    <property type="project" value="TreeGrafter"/>
</dbReference>
<dbReference type="FunFam" id="3.40.50.300:FF:001660">
    <property type="entry name" value="NF-X1 finger and helicase protein, putative"/>
    <property type="match status" value="1"/>
</dbReference>
<dbReference type="InterPro" id="IPR047187">
    <property type="entry name" value="SF1_C_Upf1"/>
</dbReference>
<dbReference type="KEGG" id="btab:109039889"/>
<dbReference type="PANTHER" id="PTHR10887:SF341">
    <property type="entry name" value="NFX1-TYPE ZINC FINGER-CONTAINING PROTEIN 1"/>
    <property type="match status" value="1"/>
</dbReference>
<dbReference type="GO" id="GO:0031048">
    <property type="term" value="P:regulatory ncRNA-mediated heterochromatin formation"/>
    <property type="evidence" value="ECO:0007669"/>
    <property type="project" value="TreeGrafter"/>
</dbReference>
<dbReference type="PANTHER" id="PTHR10887">
    <property type="entry name" value="DNA2/NAM7 HELICASE FAMILY"/>
    <property type="match status" value="1"/>
</dbReference>
<reference evidence="4" key="1">
    <citation type="submission" date="2021-12" db="EMBL/GenBank/DDBJ databases">
        <authorList>
            <person name="King R."/>
        </authorList>
    </citation>
    <scope>NUCLEOTIDE SEQUENCE</scope>
</reference>
<organism evidence="4 5">
    <name type="scientific">Bemisia tabaci</name>
    <name type="common">Sweetpotato whitefly</name>
    <name type="synonym">Aleurodes tabaci</name>
    <dbReference type="NCBI Taxonomy" id="7038"/>
    <lineage>
        <taxon>Eukaryota</taxon>
        <taxon>Metazoa</taxon>
        <taxon>Ecdysozoa</taxon>
        <taxon>Arthropoda</taxon>
        <taxon>Hexapoda</taxon>
        <taxon>Insecta</taxon>
        <taxon>Pterygota</taxon>
        <taxon>Neoptera</taxon>
        <taxon>Paraneoptera</taxon>
        <taxon>Hemiptera</taxon>
        <taxon>Sternorrhyncha</taxon>
        <taxon>Aleyrodoidea</taxon>
        <taxon>Aleyrodidae</taxon>
        <taxon>Aleyrodinae</taxon>
        <taxon>Bemisia</taxon>
    </lineage>
</organism>
<evidence type="ECO:0008006" key="6">
    <source>
        <dbReference type="Google" id="ProtNLM"/>
    </source>
</evidence>
<protein>
    <recommendedName>
        <fullName evidence="6">NFX1-type zinc finger-containing protein 1</fullName>
    </recommendedName>
</protein>
<dbReference type="InterPro" id="IPR041677">
    <property type="entry name" value="DNA2/NAM7_AAA_11"/>
</dbReference>
<dbReference type="GO" id="GO:0004386">
    <property type="term" value="F:helicase activity"/>
    <property type="evidence" value="ECO:0007669"/>
    <property type="project" value="InterPro"/>
</dbReference>
<evidence type="ECO:0000313" key="5">
    <source>
        <dbReference type="Proteomes" id="UP001152759"/>
    </source>
</evidence>
<dbReference type="AlphaFoldDB" id="A0A9P0F1D4"/>
<feature type="region of interest" description="Disordered" evidence="1">
    <location>
        <begin position="1159"/>
        <end position="1179"/>
    </location>
</feature>
<dbReference type="EMBL" id="OU963864">
    <property type="protein sequence ID" value="CAH0387798.1"/>
    <property type="molecule type" value="Genomic_DNA"/>
</dbReference>
<evidence type="ECO:0000256" key="1">
    <source>
        <dbReference type="SAM" id="MobiDB-lite"/>
    </source>
</evidence>
<dbReference type="CDD" id="cd06008">
    <property type="entry name" value="NF-X1-zinc-finger"/>
    <property type="match status" value="1"/>
</dbReference>
<gene>
    <name evidence="4" type="ORF">BEMITA_LOCUS6769</name>
</gene>
<sequence>MSELRAQRLKNLFDAVLEGKKTITPITSKLFLEAICEQSPAVTTISSLVSSPHGLEALLLAFSSDTSIDFLNGKLTMFLEHIKAPDLQTIQDGKAVQEIIAKLMEAPLTWKSLVKAAHDRALNERALGVFAWLLVQLLSLPSKDATQYLTVAQDPFIQKVLLESSSYDIKSQGELIKQIADKIAGSSGSEELVLKITQRDPGGRHDNDFPEIHRISIYPTPDELKATARYLPRPCDAEDRAQESDALASHIDCQFRLLREDMLCELREDLAAVTQPKNRGRKPLEILNLELEGVYCDRRLPWSVQLHCTKGLPQLRGLRSNQRKNYFKSKQNFLRTGTFVCLCVGHEFVTLGTLFRDEELLMESVLCVQLPAKNLKSVLVQLKDARSNIRLVLINSAIFAYEPVLKQLQNITVLSLSQEIISWRVGTAILPPEYSLGSLSTRLKRRSESLECNDNSANPLPSIRLRGSNVSLDEAQTKCFLAALLQKVALIQGPPGTGKSFIGALIGKTIYQYSTETILVVCYTHHALDDFVKDLLQLGIPKCDIVRLGSSQKATPITKPLALREQKAFLSHSQRDLVRDLKCLLANKEKSLEIAFNQFAAFRFSYQDVLHFLKWEEEYLTFYNAFKVPEEEDGMIRVAEGGNTVQYDYLLHRWIRGMDAGIYRYSVVDKYRAIWDMSIELRRKTWQQWNYEMSKERAALVRDAGNSYNHIIKDLDYLFLQRDLSVMRSKRIIACTTTAAAKYSEALSRISAGVVLVEEAGEILESHVLTALGPSTKHLILIGDHKQLRPRVSYELSVEKGTGYDLNRSLFERLILKGFPHHTLFTQHRMRPEISSLIRKMTYSELKDADNTLNRPNLRGFLDNIIFVNHKEPETELSVAREFGDSKAATSKQNRFEAHMTLKCVRYLGQQGYTTEDIVVLTPYLGQLRLLLDELSVDHSLQLNDLDAYDLARAGLTREREDTEDAEKPRLRVSTIDNFQGEEANIVVASLTRSNATGDVGFMSAPERLNVLVSRARNALILIGNAEHFMGSRKGSDLWTRFIGLLKDGMHVYNGFPIRCERHPDRTSIIQKPADFDTESPAGGCKEPCGKMLHCGDHKCPSTCHSSSDHRKLKCKVLIQAECIEGHAYTAECHEARMSDEFRRTFGFEGNCPMCKSEDKATREEARRKHDTKEEKEKHSLKMIELDREIEQIMKNSLKTIKLELDRNIEPTENLLSTCDKAGEEDEMTALDSNNKT</sequence>
<dbReference type="Proteomes" id="UP001152759">
    <property type="component" value="Chromosome 3"/>
</dbReference>
<evidence type="ECO:0000259" key="2">
    <source>
        <dbReference type="Pfam" id="PF13086"/>
    </source>
</evidence>
<dbReference type="CDD" id="cd18808">
    <property type="entry name" value="SF1_C_Upf1"/>
    <property type="match status" value="1"/>
</dbReference>
<proteinExistence type="predicted"/>
<keyword evidence="5" id="KW-1185">Reference proteome</keyword>
<dbReference type="Pfam" id="PF13086">
    <property type="entry name" value="AAA_11"/>
    <property type="match status" value="1"/>
</dbReference>
<feature type="domain" description="DNA2/NAM7 helicase helicase" evidence="2">
    <location>
        <begin position="472"/>
        <end position="792"/>
    </location>
</feature>
<dbReference type="Pfam" id="PF13087">
    <property type="entry name" value="AAA_12"/>
    <property type="match status" value="1"/>
</dbReference>
<dbReference type="SUPFAM" id="SSF52540">
    <property type="entry name" value="P-loop containing nucleoside triphosphate hydrolases"/>
    <property type="match status" value="1"/>
</dbReference>
<evidence type="ECO:0000259" key="3">
    <source>
        <dbReference type="Pfam" id="PF13087"/>
    </source>
</evidence>
<dbReference type="CDD" id="cd17936">
    <property type="entry name" value="EEXXEc_NFX1"/>
    <property type="match status" value="1"/>
</dbReference>
<feature type="domain" description="DNA2/NAM7 helicase-like C-terminal" evidence="3">
    <location>
        <begin position="806"/>
        <end position="1026"/>
    </location>
</feature>
<dbReference type="InterPro" id="IPR045055">
    <property type="entry name" value="DNA2/NAM7-like"/>
</dbReference>
<dbReference type="InterPro" id="IPR041679">
    <property type="entry name" value="DNA2/NAM7-like_C"/>
</dbReference>
<name>A0A9P0F1D4_BEMTA</name>
<evidence type="ECO:0000313" key="4">
    <source>
        <dbReference type="EMBL" id="CAH0387798.1"/>
    </source>
</evidence>
<accession>A0A9P0F1D4</accession>